<evidence type="ECO:0000313" key="2">
    <source>
        <dbReference type="Proteomes" id="UP000199524"/>
    </source>
</evidence>
<evidence type="ECO:0000313" key="1">
    <source>
        <dbReference type="EMBL" id="SDS85808.1"/>
    </source>
</evidence>
<organism evidence="1 2">
    <name type="scientific">Pseudomonas asplenii</name>
    <dbReference type="NCBI Taxonomy" id="53407"/>
    <lineage>
        <taxon>Bacteria</taxon>
        <taxon>Pseudomonadati</taxon>
        <taxon>Pseudomonadota</taxon>
        <taxon>Gammaproteobacteria</taxon>
        <taxon>Pseudomonadales</taxon>
        <taxon>Pseudomonadaceae</taxon>
        <taxon>Pseudomonas</taxon>
    </lineage>
</organism>
<dbReference type="AlphaFoldDB" id="A0A1H1VLR0"/>
<gene>
    <name evidence="1" type="ORF">SAMN05216598_3025</name>
</gene>
<keyword evidence="2" id="KW-1185">Reference proteome</keyword>
<protein>
    <submittedName>
        <fullName evidence="1">Uncharacterized protein</fullName>
    </submittedName>
</protein>
<dbReference type="EMBL" id="LT629777">
    <property type="protein sequence ID" value="SDS85808.1"/>
    <property type="molecule type" value="Genomic_DNA"/>
</dbReference>
<dbReference type="GeneID" id="300207988"/>
<reference evidence="2" key="1">
    <citation type="submission" date="2016-10" db="EMBL/GenBank/DDBJ databases">
        <authorList>
            <person name="Varghese N."/>
            <person name="Submissions S."/>
        </authorList>
    </citation>
    <scope>NUCLEOTIDE SEQUENCE [LARGE SCALE GENOMIC DNA]</scope>
    <source>
        <strain evidence="2">ATCC 23835</strain>
    </source>
</reference>
<dbReference type="Proteomes" id="UP000199524">
    <property type="component" value="Chromosome I"/>
</dbReference>
<dbReference type="RefSeq" id="WP_090206072.1">
    <property type="nucleotide sequence ID" value="NZ_LT629777.1"/>
</dbReference>
<name>A0A1H1VLR0_9PSED</name>
<accession>A0A1H1VLR0</accession>
<proteinExistence type="predicted"/>
<sequence length="181" mass="19212">MSLVLRNNTTYDAQYVIKKGAQVIARLPAITPGATLSVPTNDVYEVIATTLIDGNTYTSAPISVTGSMGFLAQVLQVPAQGTYEFDVQEFPSSVADQLAFQKTCINPVTFTIRKDGKPLQSVVVDSSTQNQTLDISNTFYIYAVIEGVTTATLVTSNPNAVITASVNGSILEGGYFSLTAA</sequence>